<reference evidence="1 2" key="1">
    <citation type="journal article" date="2021" name="Front. Genet.">
        <title>Chromosome-Level Genome Assembly Reveals Significant Gene Expansion in the Toll and IMD Signaling Pathways of Dendrolimus kikuchii.</title>
        <authorList>
            <person name="Zhou J."/>
            <person name="Wu P."/>
            <person name="Xiong Z."/>
            <person name="Liu N."/>
            <person name="Zhao N."/>
            <person name="Ji M."/>
            <person name="Qiu Y."/>
            <person name="Yang B."/>
        </authorList>
    </citation>
    <scope>NUCLEOTIDE SEQUENCE [LARGE SCALE GENOMIC DNA]</scope>
    <source>
        <strain evidence="1">Ann1</strain>
    </source>
</reference>
<dbReference type="Proteomes" id="UP000824533">
    <property type="component" value="Linkage Group LG24"/>
</dbReference>
<sequence>MDEFKYRAGEKFEALHVAARTAADSGKSRVQDAYNQSAEAIHKIRDAFNELWHNELIAEGRARVAAWTREAIQRVKDGAPPLSPVLLYEELVALFHDRVWRRSMLIFACGVAVGGGAGLALGLRAAGRVPHGPHARALHSHPDHTVMLVEDAVSPGAGAGEVLVRVQAFSVCSVDRCALRGRGHALRTLLGRGQVTVGRGFAGVVLDVGHGVTDLEMGDEVWGCVSEWNGGAATELLTIRSTRVSKRPRSVAADAAAALPWAGGIALRALHSLAYSQDNTKGRRVAICGASSGEGCALVQLLSGWGAHLTVLAPRHHAFMLQDLGAQEFVDMETAHVNDHVPSAWVTLEQRASRQGPWDAVLTCSGAEIPPGAVPNVGAMLKSTAPRKAALDIRPRAFISDRLPTPFSIVFTASFYSFRILRWLVGCGTHTDWLEDAHRLRQGLETLTQLVDSGQLTPVLDKVYLPQDFENALAHACSEEAIGTTVIRFP</sequence>
<accession>A0ACC1CJ54</accession>
<gene>
    <name evidence="1" type="ORF">K1T71_013152</name>
</gene>
<evidence type="ECO:0000313" key="2">
    <source>
        <dbReference type="Proteomes" id="UP000824533"/>
    </source>
</evidence>
<name>A0ACC1CJ54_9NEOP</name>
<keyword evidence="2" id="KW-1185">Reference proteome</keyword>
<evidence type="ECO:0000313" key="1">
    <source>
        <dbReference type="EMBL" id="KAJ0171602.1"/>
    </source>
</evidence>
<organism evidence="1 2">
    <name type="scientific">Dendrolimus kikuchii</name>
    <dbReference type="NCBI Taxonomy" id="765133"/>
    <lineage>
        <taxon>Eukaryota</taxon>
        <taxon>Metazoa</taxon>
        <taxon>Ecdysozoa</taxon>
        <taxon>Arthropoda</taxon>
        <taxon>Hexapoda</taxon>
        <taxon>Insecta</taxon>
        <taxon>Pterygota</taxon>
        <taxon>Neoptera</taxon>
        <taxon>Endopterygota</taxon>
        <taxon>Lepidoptera</taxon>
        <taxon>Glossata</taxon>
        <taxon>Ditrysia</taxon>
        <taxon>Bombycoidea</taxon>
        <taxon>Lasiocampidae</taxon>
        <taxon>Dendrolimus</taxon>
    </lineage>
</organism>
<protein>
    <submittedName>
        <fullName evidence="1">Uncharacterized protein</fullName>
    </submittedName>
</protein>
<comment type="caution">
    <text evidence="1">The sequence shown here is derived from an EMBL/GenBank/DDBJ whole genome shotgun (WGS) entry which is preliminary data.</text>
</comment>
<proteinExistence type="predicted"/>
<dbReference type="EMBL" id="CM034410">
    <property type="protein sequence ID" value="KAJ0171602.1"/>
    <property type="molecule type" value="Genomic_DNA"/>
</dbReference>